<protein>
    <recommendedName>
        <fullName evidence="7">GDSL esterase/lipase 6</fullName>
    </recommendedName>
</protein>
<dbReference type="PANTHER" id="PTHR45648">
    <property type="entry name" value="GDSL LIPASE/ACYLHYDROLASE FAMILY PROTEIN (AFU_ORTHOLOGUE AFUA_4G14700)"/>
    <property type="match status" value="1"/>
</dbReference>
<feature type="chain" id="PRO_5029452339" description="GDSL esterase/lipase 6" evidence="4">
    <location>
        <begin position="32"/>
        <end position="373"/>
    </location>
</feature>
<evidence type="ECO:0000256" key="1">
    <source>
        <dbReference type="ARBA" id="ARBA00008668"/>
    </source>
</evidence>
<sequence>MWRNMMMKKLVMKIAMFVCVVTLLLMARVGAASGSHIQAIFTFGDSIMDAGNNHFIKNCSAQADFPPYGSSYFHKPTGRFTNGRTVPDFISQFLRITIQKPFLQVQLEAANDTNGAYPSNGINFASAGSGMLLETNEDWGVIPIQDQLKYFEALVKRNKLDEKLIRRSLFLLESGSNDVFNYFSPFYSPKPDPSIYVQAMLSEAARLIAQLYGLGARRIAIFGLGPVGCIPARALLPVAPLNRCFGRMNKMVKDYNLGLEALVTALPHHYPGIVGVFGDVYRTTQRVRASPATYRFVNVTHACCGDGALGGTVQCGKEGYKMCSNPSDFMFWDYFHPTEHTYKLISKGLWAGGRASIRPLNLKTLANLTLSDH</sequence>
<dbReference type="InterPro" id="IPR001087">
    <property type="entry name" value="GDSL"/>
</dbReference>
<keyword evidence="4" id="KW-0732">Signal</keyword>
<dbReference type="InterPro" id="IPR035669">
    <property type="entry name" value="SGNH_plant_lipase-like"/>
</dbReference>
<dbReference type="InterPro" id="IPR036514">
    <property type="entry name" value="SGNH_hydro_sf"/>
</dbReference>
<dbReference type="PANTHER" id="PTHR45648:SF141">
    <property type="entry name" value="GDSL ESTERASE_LIPASE 6"/>
    <property type="match status" value="1"/>
</dbReference>
<dbReference type="EnsemblPlants" id="Kaladp0779s0014.1.v1.1">
    <property type="protein sequence ID" value="Kaladp0779s0014.1.v1.1"/>
    <property type="gene ID" value="Kaladp0779s0014.v1.1"/>
</dbReference>
<dbReference type="InterPro" id="IPR051058">
    <property type="entry name" value="GDSL_Est/Lipase"/>
</dbReference>
<keyword evidence="6" id="KW-1185">Reference proteome</keyword>
<dbReference type="CDD" id="cd01837">
    <property type="entry name" value="SGNH_plant_lipase_like"/>
    <property type="match status" value="1"/>
</dbReference>
<evidence type="ECO:0008006" key="7">
    <source>
        <dbReference type="Google" id="ProtNLM"/>
    </source>
</evidence>
<dbReference type="SUPFAM" id="SSF52266">
    <property type="entry name" value="SGNH hydrolase"/>
    <property type="match status" value="1"/>
</dbReference>
<dbReference type="Gramene" id="Kaladp0779s0014.1.v1.1">
    <property type="protein sequence ID" value="Kaladp0779s0014.1.v1.1"/>
    <property type="gene ID" value="Kaladp0779s0014.v1.1"/>
</dbReference>
<proteinExistence type="inferred from homology"/>
<dbReference type="Gene3D" id="3.40.50.1110">
    <property type="entry name" value="SGNH hydrolase"/>
    <property type="match status" value="1"/>
</dbReference>
<dbReference type="GO" id="GO:0016042">
    <property type="term" value="P:lipid catabolic process"/>
    <property type="evidence" value="ECO:0007669"/>
    <property type="project" value="UniProtKB-KW"/>
</dbReference>
<feature type="signal peptide" evidence="4">
    <location>
        <begin position="1"/>
        <end position="31"/>
    </location>
</feature>
<organism evidence="5 6">
    <name type="scientific">Kalanchoe fedtschenkoi</name>
    <name type="common">Lavender scallops</name>
    <name type="synonym">South American air plant</name>
    <dbReference type="NCBI Taxonomy" id="63787"/>
    <lineage>
        <taxon>Eukaryota</taxon>
        <taxon>Viridiplantae</taxon>
        <taxon>Streptophyta</taxon>
        <taxon>Embryophyta</taxon>
        <taxon>Tracheophyta</taxon>
        <taxon>Spermatophyta</taxon>
        <taxon>Magnoliopsida</taxon>
        <taxon>eudicotyledons</taxon>
        <taxon>Gunneridae</taxon>
        <taxon>Pentapetalae</taxon>
        <taxon>Saxifragales</taxon>
        <taxon>Crassulaceae</taxon>
        <taxon>Kalanchoe</taxon>
    </lineage>
</organism>
<evidence type="ECO:0000313" key="6">
    <source>
        <dbReference type="Proteomes" id="UP000594263"/>
    </source>
</evidence>
<dbReference type="Proteomes" id="UP000594263">
    <property type="component" value="Unplaced"/>
</dbReference>
<name>A0A7N0VFE2_KALFE</name>
<keyword evidence="3" id="KW-0443">Lipid metabolism</keyword>
<evidence type="ECO:0000256" key="2">
    <source>
        <dbReference type="ARBA" id="ARBA00022801"/>
    </source>
</evidence>
<evidence type="ECO:0000256" key="4">
    <source>
        <dbReference type="SAM" id="SignalP"/>
    </source>
</evidence>
<accession>A0A7N0VFE2</accession>
<dbReference type="GO" id="GO:0016788">
    <property type="term" value="F:hydrolase activity, acting on ester bonds"/>
    <property type="evidence" value="ECO:0007669"/>
    <property type="project" value="InterPro"/>
</dbReference>
<keyword evidence="2" id="KW-0378">Hydrolase</keyword>
<dbReference type="AlphaFoldDB" id="A0A7N0VFE2"/>
<reference evidence="5" key="1">
    <citation type="submission" date="2021-01" db="UniProtKB">
        <authorList>
            <consortium name="EnsemblPlants"/>
        </authorList>
    </citation>
    <scope>IDENTIFICATION</scope>
</reference>
<keyword evidence="3" id="KW-0442">Lipid degradation</keyword>
<dbReference type="OMA" id="NHYNKNC"/>
<evidence type="ECO:0000313" key="5">
    <source>
        <dbReference type="EnsemblPlants" id="Kaladp0779s0014.1.v1.1"/>
    </source>
</evidence>
<comment type="similarity">
    <text evidence="1">Belongs to the 'GDSL' lipolytic enzyme family.</text>
</comment>
<dbReference type="Pfam" id="PF00657">
    <property type="entry name" value="Lipase_GDSL"/>
    <property type="match status" value="1"/>
</dbReference>
<evidence type="ECO:0000256" key="3">
    <source>
        <dbReference type="ARBA" id="ARBA00022963"/>
    </source>
</evidence>